<feature type="transmembrane region" description="Helical" evidence="7">
    <location>
        <begin position="356"/>
        <end position="381"/>
    </location>
</feature>
<evidence type="ECO:0000313" key="11">
    <source>
        <dbReference type="Proteomes" id="UP000229972"/>
    </source>
</evidence>
<dbReference type="InterPro" id="IPR038770">
    <property type="entry name" value="Na+/solute_symporter_sf"/>
</dbReference>
<feature type="transmembrane region" description="Helical" evidence="7">
    <location>
        <begin position="325"/>
        <end position="350"/>
    </location>
</feature>
<evidence type="ECO:0000256" key="5">
    <source>
        <dbReference type="ARBA" id="ARBA00022989"/>
    </source>
</evidence>
<dbReference type="Pfam" id="PF02254">
    <property type="entry name" value="TrkA_N"/>
    <property type="match status" value="1"/>
</dbReference>
<evidence type="ECO:0000256" key="1">
    <source>
        <dbReference type="ARBA" id="ARBA00004141"/>
    </source>
</evidence>
<evidence type="ECO:0000313" key="10">
    <source>
        <dbReference type="EMBL" id="PIR95854.1"/>
    </source>
</evidence>
<evidence type="ECO:0000256" key="2">
    <source>
        <dbReference type="ARBA" id="ARBA00005551"/>
    </source>
</evidence>
<dbReference type="GO" id="GO:0015297">
    <property type="term" value="F:antiporter activity"/>
    <property type="evidence" value="ECO:0007669"/>
    <property type="project" value="InterPro"/>
</dbReference>
<dbReference type="Pfam" id="PF00999">
    <property type="entry name" value="Na_H_Exchanger"/>
    <property type="match status" value="1"/>
</dbReference>
<dbReference type="SUPFAM" id="SSF51735">
    <property type="entry name" value="NAD(P)-binding Rossmann-fold domains"/>
    <property type="match status" value="1"/>
</dbReference>
<comment type="subcellular location">
    <subcellularLocation>
        <location evidence="1">Membrane</location>
        <topology evidence="1">Multi-pass membrane protein</topology>
    </subcellularLocation>
</comment>
<evidence type="ECO:0000256" key="7">
    <source>
        <dbReference type="SAM" id="Phobius"/>
    </source>
</evidence>
<name>A0A2H0V9U3_9BACT</name>
<evidence type="ECO:0000256" key="6">
    <source>
        <dbReference type="ARBA" id="ARBA00023136"/>
    </source>
</evidence>
<feature type="transmembrane region" description="Helical" evidence="7">
    <location>
        <begin position="6"/>
        <end position="23"/>
    </location>
</feature>
<dbReference type="InterPro" id="IPR006153">
    <property type="entry name" value="Cation/H_exchanger_TM"/>
</dbReference>
<keyword evidence="6 7" id="KW-0472">Membrane</keyword>
<dbReference type="Gene3D" id="3.40.50.720">
    <property type="entry name" value="NAD(P)-binding Rossmann-like Domain"/>
    <property type="match status" value="1"/>
</dbReference>
<comment type="similarity">
    <text evidence="2">Belongs to the monovalent cation:proton antiporter 2 (CPA2) transporter (TC 2.A.37) family.</text>
</comment>
<reference evidence="11" key="1">
    <citation type="submission" date="2017-09" db="EMBL/GenBank/DDBJ databases">
        <title>Depth-based differentiation of microbial function through sediment-hosted aquifers and enrichment of novel symbionts in the deep terrestrial subsurface.</title>
        <authorList>
            <person name="Probst A.J."/>
            <person name="Ladd B."/>
            <person name="Jarett J.K."/>
            <person name="Geller-Mcgrath D.E."/>
            <person name="Sieber C.M.K."/>
            <person name="Emerson J.B."/>
            <person name="Anantharaman K."/>
            <person name="Thomas B.C."/>
            <person name="Malmstrom R."/>
            <person name="Stieglmeier M."/>
            <person name="Klingl A."/>
            <person name="Woyke T."/>
            <person name="Ryan C.M."/>
            <person name="Banfield J.F."/>
        </authorList>
    </citation>
    <scope>NUCLEOTIDE SEQUENCE [LARGE SCALE GENOMIC DNA]</scope>
</reference>
<dbReference type="PANTHER" id="PTHR42751">
    <property type="entry name" value="SODIUM/HYDROGEN EXCHANGER FAMILY/TRKA DOMAIN PROTEIN"/>
    <property type="match status" value="1"/>
</dbReference>
<feature type="domain" description="RCK N-terminal" evidence="9">
    <location>
        <begin position="409"/>
        <end position="523"/>
    </location>
</feature>
<feature type="transmembrane region" description="Helical" evidence="7">
    <location>
        <begin position="216"/>
        <end position="236"/>
    </location>
</feature>
<evidence type="ECO:0000256" key="4">
    <source>
        <dbReference type="ARBA" id="ARBA00022692"/>
    </source>
</evidence>
<feature type="transmembrane region" description="Helical" evidence="7">
    <location>
        <begin position="291"/>
        <end position="313"/>
    </location>
</feature>
<gene>
    <name evidence="10" type="ORF">COT93_00240</name>
</gene>
<protein>
    <submittedName>
        <fullName evidence="10">Uncharacterized protein</fullName>
    </submittedName>
</protein>
<dbReference type="InterPro" id="IPR036291">
    <property type="entry name" value="NAD(P)-bd_dom_sf"/>
</dbReference>
<feature type="transmembrane region" description="Helical" evidence="7">
    <location>
        <begin position="87"/>
        <end position="109"/>
    </location>
</feature>
<feature type="domain" description="Cation/H+ exchanger transmembrane" evidence="8">
    <location>
        <begin position="13"/>
        <end position="371"/>
    </location>
</feature>
<proteinExistence type="inferred from homology"/>
<dbReference type="InterPro" id="IPR003148">
    <property type="entry name" value="RCK_N"/>
</dbReference>
<keyword evidence="5 7" id="KW-1133">Transmembrane helix</keyword>
<dbReference type="GO" id="GO:1902600">
    <property type="term" value="P:proton transmembrane transport"/>
    <property type="evidence" value="ECO:0007669"/>
    <property type="project" value="InterPro"/>
</dbReference>
<keyword evidence="4 7" id="KW-0812">Transmembrane</keyword>
<comment type="caution">
    <text evidence="10">The sequence shown here is derived from an EMBL/GenBank/DDBJ whole genome shotgun (WGS) entry which is preliminary data.</text>
</comment>
<feature type="transmembrane region" description="Helical" evidence="7">
    <location>
        <begin position="148"/>
        <end position="169"/>
    </location>
</feature>
<dbReference type="AlphaFoldDB" id="A0A2H0V9U3"/>
<dbReference type="GO" id="GO:0006813">
    <property type="term" value="P:potassium ion transport"/>
    <property type="evidence" value="ECO:0007669"/>
    <property type="project" value="InterPro"/>
</dbReference>
<accession>A0A2H0V9U3</accession>
<dbReference type="Gene3D" id="1.20.1530.20">
    <property type="match status" value="1"/>
</dbReference>
<dbReference type="Proteomes" id="UP000229972">
    <property type="component" value="Unassembled WGS sequence"/>
</dbReference>
<dbReference type="EMBL" id="PFAL01000003">
    <property type="protein sequence ID" value="PIR95854.1"/>
    <property type="molecule type" value="Genomic_DNA"/>
</dbReference>
<evidence type="ECO:0000259" key="8">
    <source>
        <dbReference type="Pfam" id="PF00999"/>
    </source>
</evidence>
<feature type="transmembrane region" description="Helical" evidence="7">
    <location>
        <begin position="30"/>
        <end position="49"/>
    </location>
</feature>
<organism evidence="10 11">
    <name type="scientific">Candidatus Falkowbacteria bacterium CG10_big_fil_rev_8_21_14_0_10_37_18</name>
    <dbReference type="NCBI Taxonomy" id="1974562"/>
    <lineage>
        <taxon>Bacteria</taxon>
        <taxon>Candidatus Falkowiibacteriota</taxon>
    </lineage>
</organism>
<evidence type="ECO:0000259" key="9">
    <source>
        <dbReference type="Pfam" id="PF02254"/>
    </source>
</evidence>
<keyword evidence="3" id="KW-0813">Transport</keyword>
<dbReference type="PANTHER" id="PTHR42751:SF3">
    <property type="entry name" value="SODIUM_GLUTAMATE SYMPORTER"/>
    <property type="match status" value="1"/>
</dbReference>
<feature type="transmembrane region" description="Helical" evidence="7">
    <location>
        <begin position="181"/>
        <end position="204"/>
    </location>
</feature>
<evidence type="ECO:0000256" key="3">
    <source>
        <dbReference type="ARBA" id="ARBA00022448"/>
    </source>
</evidence>
<feature type="transmembrane region" description="Helical" evidence="7">
    <location>
        <begin position="55"/>
        <end position="75"/>
    </location>
</feature>
<sequence>MEYNIFLQISALLAVTVGLAFIIRFLRQPLIAAYLAAGLVCGPLFLNLLDGGTNLYQAFADFGVVLLLFVIGLDLNFSYLKKIGKTAVGIGLWQFALNFILTFPLALSFGLSLKGAFFLSLAACFSSTIVILKLLNDKQDEESVYGRYTIGLLLVQDLISIAILTLLSFSSAGSVLSGGLAGLLVPLQAVAVILFIVLAAKFILPFILERIAASGEFLFIFTVAWCFGAAALMYMAGFSLELGAIAAGLSLGSSRYHLEIGSRIKPLRDFFLVIFFVILGSRADFSDWSHVIVPALLLSAVAIIAKPFILYNLFRARSFTRRNSFLSAIVSAPLSEFGFIILFAVAASGYLSERELSIFTIAAIITIFVSSYLIVYSYNLYEWFRPFFKLFGRDRYQQPEDNKENFEAMIFGYHRTGQPIVAALKKRKMKFAVVDFNPDNVSMLVKGGDRAFFGDASDIEFLEALPLSKAKIIISTIPSPEDQAILFNYVRSRNKKAIIIASLYNKKYSERLYQAGADYILLPHILSGAWLAEIIQKGGMADRVSWRRLRRKQSANL</sequence>
<dbReference type="GO" id="GO:0016020">
    <property type="term" value="C:membrane"/>
    <property type="evidence" value="ECO:0007669"/>
    <property type="project" value="UniProtKB-SubCell"/>
</dbReference>
<feature type="transmembrane region" description="Helical" evidence="7">
    <location>
        <begin position="115"/>
        <end position="136"/>
    </location>
</feature>